<dbReference type="Pfam" id="PF12215">
    <property type="entry name" value="Glyco_hydr_116N"/>
    <property type="match status" value="1"/>
</dbReference>
<name>A0A388K4H4_CHABU</name>
<evidence type="ECO:0000256" key="1">
    <source>
        <dbReference type="SAM" id="MobiDB-lite"/>
    </source>
</evidence>
<dbReference type="EMBL" id="BFEA01000056">
    <property type="protein sequence ID" value="GBG64962.1"/>
    <property type="molecule type" value="Genomic_DNA"/>
</dbReference>
<feature type="compositionally biased region" description="Basic and acidic residues" evidence="1">
    <location>
        <begin position="1"/>
        <end position="23"/>
    </location>
</feature>
<feature type="compositionally biased region" description="Basic and acidic residues" evidence="1">
    <location>
        <begin position="32"/>
        <end position="50"/>
    </location>
</feature>
<dbReference type="InterPro" id="IPR024462">
    <property type="entry name" value="GH116_N"/>
</dbReference>
<dbReference type="AlphaFoldDB" id="A0A388K4H4"/>
<dbReference type="Gramene" id="GBG64962">
    <property type="protein sequence ID" value="GBG64962"/>
    <property type="gene ID" value="CBR_g48711"/>
</dbReference>
<accession>A0A388K4H4</accession>
<evidence type="ECO:0000313" key="4">
    <source>
        <dbReference type="Proteomes" id="UP000265515"/>
    </source>
</evidence>
<gene>
    <name evidence="3" type="ORF">CBR_g48711</name>
</gene>
<reference evidence="3 4" key="1">
    <citation type="journal article" date="2018" name="Cell">
        <title>The Chara Genome: Secondary Complexity and Implications for Plant Terrestrialization.</title>
        <authorList>
            <person name="Nishiyama T."/>
            <person name="Sakayama H."/>
            <person name="Vries J.D."/>
            <person name="Buschmann H."/>
            <person name="Saint-Marcoux D."/>
            <person name="Ullrich K.K."/>
            <person name="Haas F.B."/>
            <person name="Vanderstraeten L."/>
            <person name="Becker D."/>
            <person name="Lang D."/>
            <person name="Vosolsobe S."/>
            <person name="Rombauts S."/>
            <person name="Wilhelmsson P.K.I."/>
            <person name="Janitza P."/>
            <person name="Kern R."/>
            <person name="Heyl A."/>
            <person name="Rumpler F."/>
            <person name="Villalobos L.I.A.C."/>
            <person name="Clay J.M."/>
            <person name="Skokan R."/>
            <person name="Toyoda A."/>
            <person name="Suzuki Y."/>
            <person name="Kagoshima H."/>
            <person name="Schijlen E."/>
            <person name="Tajeshwar N."/>
            <person name="Catarino B."/>
            <person name="Hetherington A.J."/>
            <person name="Saltykova A."/>
            <person name="Bonnot C."/>
            <person name="Breuninger H."/>
            <person name="Symeonidi A."/>
            <person name="Radhakrishnan G.V."/>
            <person name="Van Nieuwerburgh F."/>
            <person name="Deforce D."/>
            <person name="Chang C."/>
            <person name="Karol K.G."/>
            <person name="Hedrich R."/>
            <person name="Ulvskov P."/>
            <person name="Glockner G."/>
            <person name="Delwiche C.F."/>
            <person name="Petrasek J."/>
            <person name="Van de Peer Y."/>
            <person name="Friml J."/>
            <person name="Beilby M."/>
            <person name="Dolan L."/>
            <person name="Kohara Y."/>
            <person name="Sugano S."/>
            <person name="Fujiyama A."/>
            <person name="Delaux P.-M."/>
            <person name="Quint M."/>
            <person name="TheiBen G."/>
            <person name="Hagemann M."/>
            <person name="Harholt J."/>
            <person name="Dunand C."/>
            <person name="Zachgo S."/>
            <person name="Langdale J."/>
            <person name="Maumus F."/>
            <person name="Straeten D.V.D."/>
            <person name="Gould S.B."/>
            <person name="Rensing S.A."/>
        </authorList>
    </citation>
    <scope>NUCLEOTIDE SEQUENCE [LARGE SCALE GENOMIC DNA]</scope>
    <source>
        <strain evidence="3 4">S276</strain>
    </source>
</reference>
<protein>
    <recommendedName>
        <fullName evidence="2">Glycosyl-hydrolase family 116 N-terminal domain-containing protein</fullName>
    </recommendedName>
</protein>
<dbReference type="InterPro" id="IPR052566">
    <property type="entry name" value="Non-lysos_glucosylceramidase"/>
</dbReference>
<feature type="domain" description="Glycosyl-hydrolase family 116 N-terminal" evidence="2">
    <location>
        <begin position="123"/>
        <end position="363"/>
    </location>
</feature>
<evidence type="ECO:0000259" key="2">
    <source>
        <dbReference type="Pfam" id="PF12215"/>
    </source>
</evidence>
<dbReference type="PANTHER" id="PTHR12654">
    <property type="entry name" value="BILE ACID BETA-GLUCOSIDASE-RELATED"/>
    <property type="match status" value="1"/>
</dbReference>
<keyword evidence="4" id="KW-1185">Reference proteome</keyword>
<dbReference type="PANTHER" id="PTHR12654:SF0">
    <property type="entry name" value="NON-LYSOSOMAL GLUCOSYLCERAMIDASE"/>
    <property type="match status" value="1"/>
</dbReference>
<organism evidence="3 4">
    <name type="scientific">Chara braunii</name>
    <name type="common">Braun's stonewort</name>
    <dbReference type="NCBI Taxonomy" id="69332"/>
    <lineage>
        <taxon>Eukaryota</taxon>
        <taxon>Viridiplantae</taxon>
        <taxon>Streptophyta</taxon>
        <taxon>Charophyceae</taxon>
        <taxon>Charales</taxon>
        <taxon>Characeae</taxon>
        <taxon>Chara</taxon>
    </lineage>
</organism>
<proteinExistence type="predicted"/>
<dbReference type="OrthoDB" id="730489at2759"/>
<dbReference type="GO" id="GO:0008422">
    <property type="term" value="F:beta-glucosidase activity"/>
    <property type="evidence" value="ECO:0007669"/>
    <property type="project" value="TreeGrafter"/>
</dbReference>
<dbReference type="Proteomes" id="UP000265515">
    <property type="component" value="Unassembled WGS sequence"/>
</dbReference>
<feature type="compositionally biased region" description="Basic and acidic residues" evidence="1">
    <location>
        <begin position="60"/>
        <end position="90"/>
    </location>
</feature>
<dbReference type="STRING" id="69332.A0A388K4H4"/>
<evidence type="ECO:0000313" key="3">
    <source>
        <dbReference type="EMBL" id="GBG64962.1"/>
    </source>
</evidence>
<sequence>MDGERGRKEEGQIDEEEGRKEEGEREEMDEEEGRKEEGEREEEIGGRSEVLRGGGRKGGRREVQIDDERGERRREGGGGIDGRGRRETGGGRKGGRRREKGRRKEGAASRSYSSVLYPGKKEETSKFVQGLKCNMAKRKIDHGINSWDWGLDGGDSTYHALFPRAWTIYDGEPDPELKICCRQVSPFIPHNYRESCLPSCAFSFQLVNTGSEDAQVTLLFTFANSIGGISHLSGGHFNTPFEENDGVRGVLLHHKPKGVPPISLAIASQHTEHVDVSICPRFTITGHDGQRTAKDMWEEVRQNGFFFKSKDEQKSPSGEGCAIGAAVAAFTVVPPGMSREMVFSLAWDAPIVKFCEGSSYYRYCVSVICHGLQ</sequence>
<comment type="caution">
    <text evidence="3">The sequence shown here is derived from an EMBL/GenBank/DDBJ whole genome shotgun (WGS) entry which is preliminary data.</text>
</comment>
<feature type="region of interest" description="Disordered" evidence="1">
    <location>
        <begin position="1"/>
        <end position="116"/>
    </location>
</feature>